<gene>
    <name evidence="3" type="ORF">TOT_010001240</name>
</gene>
<dbReference type="OMA" id="LAPCKPI"/>
<protein>
    <recommendedName>
        <fullName evidence="5">Ubiquitin-like domain-containing protein</fullName>
    </recommendedName>
</protein>
<reference evidence="3 4" key="1">
    <citation type="journal article" date="2012" name="MBio">
        <title>Comparative genome analysis of three eukaryotic parasites with differing abilities to transform leukocytes reveals key mediators of Theileria-induced leukocyte transformation.</title>
        <authorList>
            <person name="Hayashida K."/>
            <person name="Hara Y."/>
            <person name="Abe T."/>
            <person name="Yamasaki C."/>
            <person name="Toyoda A."/>
            <person name="Kosuge T."/>
            <person name="Suzuki Y."/>
            <person name="Sato Y."/>
            <person name="Kawashima S."/>
            <person name="Katayama T."/>
            <person name="Wakaguri H."/>
            <person name="Inoue N."/>
            <person name="Homma K."/>
            <person name="Tada-Umezaki M."/>
            <person name="Yagi Y."/>
            <person name="Fujii Y."/>
            <person name="Habara T."/>
            <person name="Kanehisa M."/>
            <person name="Watanabe H."/>
            <person name="Ito K."/>
            <person name="Gojobori T."/>
            <person name="Sugawara H."/>
            <person name="Imanishi T."/>
            <person name="Weir W."/>
            <person name="Gardner M."/>
            <person name="Pain A."/>
            <person name="Shiels B."/>
            <person name="Hattori M."/>
            <person name="Nene V."/>
            <person name="Sugimoto C."/>
        </authorList>
    </citation>
    <scope>NUCLEOTIDE SEQUENCE [LARGE SCALE GENOMIC DNA]</scope>
    <source>
        <strain evidence="3 4">Shintoku</strain>
    </source>
</reference>
<dbReference type="SUPFAM" id="SSF54236">
    <property type="entry name" value="Ubiquitin-like"/>
    <property type="match status" value="1"/>
</dbReference>
<keyword evidence="2" id="KW-0472">Membrane</keyword>
<keyword evidence="2" id="KW-1133">Transmembrane helix</keyword>
<sequence length="415" mass="47870">MHLILVFFNNCIIIFYTLYLLKFNFAQCVSNTRNCHTLVFPTFNSKINRNVNNLKFTPTSGRFNKRNLSKLCIINNEFITLKPVQVSVNTFWGKDSQFNANFVISANLNDTFRTVKDFLFKKTGIPTEVQQLYINTNNSVDKDNIPSVTSNKLIKVVDSDKLNKYLNHFKVSKLKELELDLVLDLPAPVYKNMKPDLSRIEEYVSGLIKYTELLKDANNATLSSKFDSKSNIVERIKESTNYASKLHYNDSKSTEMDNLEGDSDVNSSSNVKGNKNLAVKRVYVRLFRDLPPDTHLFNKRLKYFINHYFPLNTSATVKFTLFCLLLRLNKGYDKAILDAVTLMPLVALIMQTRPGIFLNKLLFHLIASQGVPKSKNCIYTIYYPSANCYFYTHYLVILYNLLPSHLAQKFHSNRT</sequence>
<dbReference type="OrthoDB" id="361927at2759"/>
<evidence type="ECO:0000256" key="1">
    <source>
        <dbReference type="SAM" id="MobiDB-lite"/>
    </source>
</evidence>
<dbReference type="RefSeq" id="XP_009689122.1">
    <property type="nucleotide sequence ID" value="XM_009690827.1"/>
</dbReference>
<dbReference type="GeneID" id="20714039"/>
<evidence type="ECO:0000313" key="4">
    <source>
        <dbReference type="Proteomes" id="UP000003786"/>
    </source>
</evidence>
<feature type="region of interest" description="Disordered" evidence="1">
    <location>
        <begin position="253"/>
        <end position="272"/>
    </location>
</feature>
<dbReference type="InterPro" id="IPR029071">
    <property type="entry name" value="Ubiquitin-like_domsf"/>
</dbReference>
<dbReference type="KEGG" id="tot:TOT_010001240"/>
<organism evidence="3 4">
    <name type="scientific">Theileria orientalis strain Shintoku</name>
    <dbReference type="NCBI Taxonomy" id="869250"/>
    <lineage>
        <taxon>Eukaryota</taxon>
        <taxon>Sar</taxon>
        <taxon>Alveolata</taxon>
        <taxon>Apicomplexa</taxon>
        <taxon>Aconoidasida</taxon>
        <taxon>Piroplasmida</taxon>
        <taxon>Theileriidae</taxon>
        <taxon>Theileria</taxon>
    </lineage>
</organism>
<evidence type="ECO:0000313" key="3">
    <source>
        <dbReference type="EMBL" id="BAM38821.1"/>
    </source>
</evidence>
<accession>J4C2J9</accession>
<keyword evidence="2" id="KW-0812">Transmembrane</keyword>
<dbReference type="AlphaFoldDB" id="J4C2J9"/>
<evidence type="ECO:0008006" key="5">
    <source>
        <dbReference type="Google" id="ProtNLM"/>
    </source>
</evidence>
<name>J4C2J9_THEOR</name>
<dbReference type="eggNOG" id="ENOG502TNB6">
    <property type="taxonomic scope" value="Eukaryota"/>
</dbReference>
<proteinExistence type="predicted"/>
<dbReference type="VEuPathDB" id="PiroplasmaDB:TOT_010001240"/>
<dbReference type="Proteomes" id="UP000003786">
    <property type="component" value="Chromosome 1"/>
</dbReference>
<feature type="transmembrane region" description="Helical" evidence="2">
    <location>
        <begin position="7"/>
        <end position="25"/>
    </location>
</feature>
<dbReference type="CDD" id="cd17039">
    <property type="entry name" value="Ubl_ubiquitin_like"/>
    <property type="match status" value="1"/>
</dbReference>
<dbReference type="EMBL" id="AP011946">
    <property type="protein sequence ID" value="BAM38821.1"/>
    <property type="molecule type" value="Genomic_DNA"/>
</dbReference>
<keyword evidence="4" id="KW-1185">Reference proteome</keyword>
<evidence type="ECO:0000256" key="2">
    <source>
        <dbReference type="SAM" id="Phobius"/>
    </source>
</evidence>